<keyword evidence="2" id="KW-0229">DNA integration</keyword>
<dbReference type="InterPro" id="IPR011010">
    <property type="entry name" value="DNA_brk_join_enz"/>
</dbReference>
<dbReference type="InterPro" id="IPR013762">
    <property type="entry name" value="Integrase-like_cat_sf"/>
</dbReference>
<dbReference type="PROSITE" id="PS51898">
    <property type="entry name" value="TYR_RECOMBINASE"/>
    <property type="match status" value="1"/>
</dbReference>
<dbReference type="AlphaFoldDB" id="A0A366X0S0"/>
<comment type="caution">
    <text evidence="6">The sequence shown here is derived from an EMBL/GenBank/DDBJ whole genome shotgun (WGS) entry which is preliminary data.</text>
</comment>
<dbReference type="OrthoDB" id="7222937at2"/>
<dbReference type="InterPro" id="IPR050808">
    <property type="entry name" value="Phage_Integrase"/>
</dbReference>
<accession>A0A366X0S0</accession>
<evidence type="ECO:0000256" key="2">
    <source>
        <dbReference type="ARBA" id="ARBA00022908"/>
    </source>
</evidence>
<comment type="similarity">
    <text evidence="1">Belongs to the 'phage' integrase family.</text>
</comment>
<keyword evidence="3" id="KW-0238">DNA-binding</keyword>
<protein>
    <recommendedName>
        <fullName evidence="5">Tyr recombinase domain-containing protein</fullName>
    </recommendedName>
</protein>
<evidence type="ECO:0000259" key="5">
    <source>
        <dbReference type="PROSITE" id="PS51898"/>
    </source>
</evidence>
<dbReference type="RefSeq" id="WP_113823435.1">
    <property type="nucleotide sequence ID" value="NZ_QOCE01000029.1"/>
</dbReference>
<proteinExistence type="inferred from homology"/>
<dbReference type="PANTHER" id="PTHR30629">
    <property type="entry name" value="PROPHAGE INTEGRASE"/>
    <property type="match status" value="1"/>
</dbReference>
<gene>
    <name evidence="6" type="ORF">DS909_10680</name>
</gene>
<evidence type="ECO:0000256" key="1">
    <source>
        <dbReference type="ARBA" id="ARBA00008857"/>
    </source>
</evidence>
<name>A0A366X0S0_9RHOB</name>
<reference evidence="6 7" key="1">
    <citation type="submission" date="2018-07" db="EMBL/GenBank/DDBJ databases">
        <title>Modular assembly of carbohydrate-degrading microbial communities in the ocean.</title>
        <authorList>
            <person name="Enke T.N."/>
            <person name="Datta M.S."/>
            <person name="Schwartzman J.A."/>
            <person name="Cermak N."/>
            <person name="Schmitz D.A."/>
            <person name="Barrere J."/>
            <person name="Cordero O.X."/>
        </authorList>
    </citation>
    <scope>NUCLEOTIDE SEQUENCE [LARGE SCALE GENOMIC DNA]</scope>
    <source>
        <strain evidence="6 7">C3M10</strain>
    </source>
</reference>
<sequence length="432" mass="48873">MALMTKLKHVDLLADGSLRYRRRIPLVAQEAVGKKVFQQRLQSKEGADLIKEYAEIESLYEQMVAQRLVRARKEALWGNTPRETFKAAKVSSESVWEGVRGLDRDDPEDRHLVAASLKDEGVKKLILNPNKTEPKPTLKDALKLYRKERVKDDAAMETRITRVWSEVEEAIGDLPLDELKRENARKVRDHMISVEKYGGGNRSAATVKRMLNVVKAVVSFGLVEFDLGDKTNPFIGLKVDDQGDREDTKRLPLPDDLTERLRASLRGDLAHIMTILDETGARVGEIVGLEGADLFLDHETPYIHIRPNTTRRLKTDSSNRMVPLTDAAQKSFKAALKEAETGGPIWPQYSRPRGSDSASAALMKNLRKLTKDRKFTIHSLRHRFKDRCRDVGMPKNIQDQLLGHSSVDVGERVYGSPEAKLRLAAQWIEKLT</sequence>
<evidence type="ECO:0000256" key="3">
    <source>
        <dbReference type="ARBA" id="ARBA00023125"/>
    </source>
</evidence>
<dbReference type="GO" id="GO:0003677">
    <property type="term" value="F:DNA binding"/>
    <property type="evidence" value="ECO:0007669"/>
    <property type="project" value="UniProtKB-KW"/>
</dbReference>
<evidence type="ECO:0000256" key="4">
    <source>
        <dbReference type="ARBA" id="ARBA00023172"/>
    </source>
</evidence>
<evidence type="ECO:0000313" key="7">
    <source>
        <dbReference type="Proteomes" id="UP000252706"/>
    </source>
</evidence>
<dbReference type="PANTHER" id="PTHR30629:SF2">
    <property type="entry name" value="PROPHAGE INTEGRASE INTS-RELATED"/>
    <property type="match status" value="1"/>
</dbReference>
<evidence type="ECO:0000313" key="6">
    <source>
        <dbReference type="EMBL" id="RBW55563.1"/>
    </source>
</evidence>
<dbReference type="EMBL" id="QOCE01000029">
    <property type="protein sequence ID" value="RBW55563.1"/>
    <property type="molecule type" value="Genomic_DNA"/>
</dbReference>
<dbReference type="Pfam" id="PF00589">
    <property type="entry name" value="Phage_integrase"/>
    <property type="match status" value="1"/>
</dbReference>
<dbReference type="Gene3D" id="1.10.443.10">
    <property type="entry name" value="Intergrase catalytic core"/>
    <property type="match status" value="1"/>
</dbReference>
<keyword evidence="4" id="KW-0233">DNA recombination</keyword>
<dbReference type="Gene3D" id="1.10.150.130">
    <property type="match status" value="1"/>
</dbReference>
<feature type="domain" description="Tyr recombinase" evidence="5">
    <location>
        <begin position="246"/>
        <end position="428"/>
    </location>
</feature>
<dbReference type="Proteomes" id="UP000252706">
    <property type="component" value="Unassembled WGS sequence"/>
</dbReference>
<dbReference type="SUPFAM" id="SSF56349">
    <property type="entry name" value="DNA breaking-rejoining enzymes"/>
    <property type="match status" value="1"/>
</dbReference>
<dbReference type="GO" id="GO:0015074">
    <property type="term" value="P:DNA integration"/>
    <property type="evidence" value="ECO:0007669"/>
    <property type="project" value="UniProtKB-KW"/>
</dbReference>
<dbReference type="GO" id="GO:0006310">
    <property type="term" value="P:DNA recombination"/>
    <property type="evidence" value="ECO:0007669"/>
    <property type="project" value="UniProtKB-KW"/>
</dbReference>
<dbReference type="InterPro" id="IPR002104">
    <property type="entry name" value="Integrase_catalytic"/>
</dbReference>
<organism evidence="6 7">
    <name type="scientific">Phaeobacter gallaeciensis</name>
    <dbReference type="NCBI Taxonomy" id="60890"/>
    <lineage>
        <taxon>Bacteria</taxon>
        <taxon>Pseudomonadati</taxon>
        <taxon>Pseudomonadota</taxon>
        <taxon>Alphaproteobacteria</taxon>
        <taxon>Rhodobacterales</taxon>
        <taxon>Roseobacteraceae</taxon>
        <taxon>Phaeobacter</taxon>
    </lineage>
</organism>
<dbReference type="InterPro" id="IPR010998">
    <property type="entry name" value="Integrase_recombinase_N"/>
</dbReference>